<dbReference type="InterPro" id="IPR004919">
    <property type="entry name" value="GmrSD_N"/>
</dbReference>
<dbReference type="Pfam" id="PF03235">
    <property type="entry name" value="GmrSD_N"/>
    <property type="match status" value="1"/>
</dbReference>
<evidence type="ECO:0000259" key="1">
    <source>
        <dbReference type="Pfam" id="PF03235"/>
    </source>
</evidence>
<feature type="domain" description="GmrSD restriction endonucleases N-terminal" evidence="1">
    <location>
        <begin position="22"/>
        <end position="220"/>
    </location>
</feature>
<protein>
    <submittedName>
        <fullName evidence="2">DUF262 domain-containing protein</fullName>
    </submittedName>
</protein>
<dbReference type="EMBL" id="CP065739">
    <property type="protein sequence ID" value="QPR80178.1"/>
    <property type="molecule type" value="Genomic_DNA"/>
</dbReference>
<sequence>MVTENKVRKYTSKQYTYSHLRGKFNLPTFQRRLVWSVKQKQEFIETLSLGFPFGSVLIYQYPGTQGMTLIDGLQRISTIQDYEKSPEKYIDLESEAEELIKIFIKSDEDRNNEKFINGLKKELKKIFTGLLQDNNPKYYYLEDGIKNSETLSKYYNESLSRSIGEIQFEICDKKKFFLDIDNIEIPTIEFLGDVSELAKVFENLNKGGKKLTKYQVFAAQWYNDIIHLNDKANNEILLDAIINRYVTLNENRDIKIEDFSADEMREQKTINLSELCYGIGKLILNASPVFYKSRKIEQVEDLADEIGYSTMGIIFGVDNKKLHTLKNKVDEVLNADLLEDLIGKVLKIYTNINLHFEKYLKLFNQNLTHENKKISNFKFLSYFADLWVNNFIITKDGQVKDYSSGQDRTYSKSLNNLIYYYLQDAALNIWGNAGDSRLNSYYLDRSRTYSIRPSKEDFEETLKFWLKDRMSNPSLMFDDMSKLILTVYYNLVPNNGLVDGRNHDFEHIIVKTKLKDRYVDLKIPGGTLGNMMFLDSSINRRKKGLNLYKLVDSGENIAEKFKDVALYPTEQEINKIEVSLDNENGELVTQSIAKRGNTIIEKLVENMYKN</sequence>
<gene>
    <name evidence="2" type="ORF">I6G77_13610</name>
</gene>
<keyword evidence="3" id="KW-1185">Reference proteome</keyword>
<accession>A0A7T2QK91</accession>
<name>A0A7T2QK91_9BACI</name>
<organism evidence="2 3">
    <name type="scientific">Bacillus tropicus</name>
    <dbReference type="NCBI Taxonomy" id="2026188"/>
    <lineage>
        <taxon>Bacteria</taxon>
        <taxon>Bacillati</taxon>
        <taxon>Bacillota</taxon>
        <taxon>Bacilli</taxon>
        <taxon>Bacillales</taxon>
        <taxon>Bacillaceae</taxon>
        <taxon>Bacillus</taxon>
        <taxon>Bacillus cereus group</taxon>
    </lineage>
</organism>
<evidence type="ECO:0000313" key="3">
    <source>
        <dbReference type="Proteomes" id="UP000594791"/>
    </source>
</evidence>
<dbReference type="Proteomes" id="UP000594791">
    <property type="component" value="Chromosome"/>
</dbReference>
<dbReference type="RefSeq" id="WP_052495869.1">
    <property type="nucleotide sequence ID" value="NZ_CP065739.1"/>
</dbReference>
<reference evidence="2 3" key="1">
    <citation type="submission" date="2020-12" db="EMBL/GenBank/DDBJ databases">
        <title>FDA dAtabase for Regulatory Grade micrObial Sequences (FDA-ARGOS): Supporting development and validation of Infectious Disease Dx tests.</title>
        <authorList>
            <person name="Nelson B."/>
            <person name="Plummer A."/>
            <person name="Tallon L."/>
            <person name="Sadzewicz L."/>
            <person name="Zhao X."/>
            <person name="Boylan J."/>
            <person name="Ott S."/>
            <person name="Bowen H."/>
            <person name="Vavikolanu K."/>
            <person name="Mehta A."/>
            <person name="Aluvathingal J."/>
            <person name="Nadendla S."/>
            <person name="Myers T."/>
            <person name="Yan Y."/>
            <person name="Sichtig H."/>
        </authorList>
    </citation>
    <scope>NUCLEOTIDE SEQUENCE [LARGE SCALE GENOMIC DNA]</scope>
    <source>
        <strain evidence="2 3">FDAARGOS_920</strain>
    </source>
</reference>
<proteinExistence type="predicted"/>
<evidence type="ECO:0000313" key="2">
    <source>
        <dbReference type="EMBL" id="QPR80178.1"/>
    </source>
</evidence>